<evidence type="ECO:0000313" key="1">
    <source>
        <dbReference type="EMBL" id="KAF2233115.1"/>
    </source>
</evidence>
<evidence type="ECO:0000313" key="2">
    <source>
        <dbReference type="Proteomes" id="UP000800092"/>
    </source>
</evidence>
<dbReference type="AlphaFoldDB" id="A0A6A6H521"/>
<accession>A0A6A6H521</accession>
<reference evidence="1" key="1">
    <citation type="journal article" date="2020" name="Stud. Mycol.">
        <title>101 Dothideomycetes genomes: a test case for predicting lifestyles and emergence of pathogens.</title>
        <authorList>
            <person name="Haridas S."/>
            <person name="Albert R."/>
            <person name="Binder M."/>
            <person name="Bloem J."/>
            <person name="Labutti K."/>
            <person name="Salamov A."/>
            <person name="Andreopoulos B."/>
            <person name="Baker S."/>
            <person name="Barry K."/>
            <person name="Bills G."/>
            <person name="Bluhm B."/>
            <person name="Cannon C."/>
            <person name="Castanera R."/>
            <person name="Culley D."/>
            <person name="Daum C."/>
            <person name="Ezra D."/>
            <person name="Gonzalez J."/>
            <person name="Henrissat B."/>
            <person name="Kuo A."/>
            <person name="Liang C."/>
            <person name="Lipzen A."/>
            <person name="Lutzoni F."/>
            <person name="Magnuson J."/>
            <person name="Mondo S."/>
            <person name="Nolan M."/>
            <person name="Ohm R."/>
            <person name="Pangilinan J."/>
            <person name="Park H.-J."/>
            <person name="Ramirez L."/>
            <person name="Alfaro M."/>
            <person name="Sun H."/>
            <person name="Tritt A."/>
            <person name="Yoshinaga Y."/>
            <person name="Zwiers L.-H."/>
            <person name="Turgeon B."/>
            <person name="Goodwin S."/>
            <person name="Spatafora J."/>
            <person name="Crous P."/>
            <person name="Grigoriev I."/>
        </authorList>
    </citation>
    <scope>NUCLEOTIDE SEQUENCE</scope>
    <source>
        <strain evidence="1">Tuck. ex Michener</strain>
    </source>
</reference>
<gene>
    <name evidence="1" type="ORF">EV356DRAFT_215334</name>
</gene>
<proteinExistence type="predicted"/>
<organism evidence="1 2">
    <name type="scientific">Viridothelium virens</name>
    <name type="common">Speckled blister lichen</name>
    <name type="synonym">Trypethelium virens</name>
    <dbReference type="NCBI Taxonomy" id="1048519"/>
    <lineage>
        <taxon>Eukaryota</taxon>
        <taxon>Fungi</taxon>
        <taxon>Dikarya</taxon>
        <taxon>Ascomycota</taxon>
        <taxon>Pezizomycotina</taxon>
        <taxon>Dothideomycetes</taxon>
        <taxon>Dothideomycetes incertae sedis</taxon>
        <taxon>Trypetheliales</taxon>
        <taxon>Trypetheliaceae</taxon>
        <taxon>Viridothelium</taxon>
    </lineage>
</organism>
<sequence>MCFSLGTSPAATLATSFACLDGCGSSSKLHFHISRRAPFFRMSQVVHMRTPTGLCFLFCLCSISDKIFHALDGQGSPCSF</sequence>
<dbReference type="Proteomes" id="UP000800092">
    <property type="component" value="Unassembled WGS sequence"/>
</dbReference>
<protein>
    <submittedName>
        <fullName evidence="1">Uncharacterized protein</fullName>
    </submittedName>
</protein>
<keyword evidence="2" id="KW-1185">Reference proteome</keyword>
<dbReference type="EMBL" id="ML991809">
    <property type="protein sequence ID" value="KAF2233115.1"/>
    <property type="molecule type" value="Genomic_DNA"/>
</dbReference>
<name>A0A6A6H521_VIRVR</name>